<evidence type="ECO:0000313" key="2">
    <source>
        <dbReference type="EMBL" id="KAF9491984.1"/>
    </source>
</evidence>
<dbReference type="AlphaFoldDB" id="A0A9P5ZTD0"/>
<organism evidence="2 3">
    <name type="scientific">Pleurotus eryngii</name>
    <name type="common">Boletus of the steppes</name>
    <dbReference type="NCBI Taxonomy" id="5323"/>
    <lineage>
        <taxon>Eukaryota</taxon>
        <taxon>Fungi</taxon>
        <taxon>Dikarya</taxon>
        <taxon>Basidiomycota</taxon>
        <taxon>Agaricomycotina</taxon>
        <taxon>Agaricomycetes</taxon>
        <taxon>Agaricomycetidae</taxon>
        <taxon>Agaricales</taxon>
        <taxon>Pleurotineae</taxon>
        <taxon>Pleurotaceae</taxon>
        <taxon>Pleurotus</taxon>
    </lineage>
</organism>
<evidence type="ECO:0000313" key="3">
    <source>
        <dbReference type="Proteomes" id="UP000807025"/>
    </source>
</evidence>
<feature type="compositionally biased region" description="Basic and acidic residues" evidence="1">
    <location>
        <begin position="57"/>
        <end position="66"/>
    </location>
</feature>
<name>A0A9P5ZTD0_PLEER</name>
<keyword evidence="3" id="KW-1185">Reference proteome</keyword>
<sequence>MASVSNANEQLAPISAVVGTDNRREQGRTSTVCAQTKILASKSIYKAGKGEEMVHEKTKTLSDTEQRTASSTNLVPPQTRAQAIEIECVQWISAYDNAVIVIEPMPPLSPASAIVSLRGDYPNVVVDIPFAYP</sequence>
<gene>
    <name evidence="2" type="ORF">BDN71DRAFT_1433591</name>
</gene>
<reference evidence="2" key="1">
    <citation type="submission" date="2020-11" db="EMBL/GenBank/DDBJ databases">
        <authorList>
            <consortium name="DOE Joint Genome Institute"/>
            <person name="Ahrendt S."/>
            <person name="Riley R."/>
            <person name="Andreopoulos W."/>
            <person name="Labutti K."/>
            <person name="Pangilinan J."/>
            <person name="Ruiz-Duenas F.J."/>
            <person name="Barrasa J.M."/>
            <person name="Sanchez-Garcia M."/>
            <person name="Camarero S."/>
            <person name="Miyauchi S."/>
            <person name="Serrano A."/>
            <person name="Linde D."/>
            <person name="Babiker R."/>
            <person name="Drula E."/>
            <person name="Ayuso-Fernandez I."/>
            <person name="Pacheco R."/>
            <person name="Padilla G."/>
            <person name="Ferreira P."/>
            <person name="Barriuso J."/>
            <person name="Kellner H."/>
            <person name="Castanera R."/>
            <person name="Alfaro M."/>
            <person name="Ramirez L."/>
            <person name="Pisabarro A.G."/>
            <person name="Kuo A."/>
            <person name="Tritt A."/>
            <person name="Lipzen A."/>
            <person name="He G."/>
            <person name="Yan M."/>
            <person name="Ng V."/>
            <person name="Cullen D."/>
            <person name="Martin F."/>
            <person name="Rosso M.-N."/>
            <person name="Henrissat B."/>
            <person name="Hibbett D."/>
            <person name="Martinez A.T."/>
            <person name="Grigoriev I.V."/>
        </authorList>
    </citation>
    <scope>NUCLEOTIDE SEQUENCE</scope>
    <source>
        <strain evidence="2">ATCC 90797</strain>
    </source>
</reference>
<evidence type="ECO:0000256" key="1">
    <source>
        <dbReference type="SAM" id="MobiDB-lite"/>
    </source>
</evidence>
<dbReference type="Proteomes" id="UP000807025">
    <property type="component" value="Unassembled WGS sequence"/>
</dbReference>
<accession>A0A9P5ZTD0</accession>
<protein>
    <submittedName>
        <fullName evidence="2">Uncharacterized protein</fullName>
    </submittedName>
</protein>
<dbReference type="EMBL" id="MU154609">
    <property type="protein sequence ID" value="KAF9491984.1"/>
    <property type="molecule type" value="Genomic_DNA"/>
</dbReference>
<comment type="caution">
    <text evidence="2">The sequence shown here is derived from an EMBL/GenBank/DDBJ whole genome shotgun (WGS) entry which is preliminary data.</text>
</comment>
<proteinExistence type="predicted"/>
<feature type="region of interest" description="Disordered" evidence="1">
    <location>
        <begin position="57"/>
        <end position="76"/>
    </location>
</feature>
<feature type="compositionally biased region" description="Polar residues" evidence="1">
    <location>
        <begin position="67"/>
        <end position="76"/>
    </location>
</feature>